<evidence type="ECO:0000313" key="1">
    <source>
        <dbReference type="EMBL" id="KAJ8666757.1"/>
    </source>
</evidence>
<gene>
    <name evidence="1" type="ORF">QAD02_008419</name>
</gene>
<sequence length="112" mass="12876">MATIERQLRNQSRIADHFTNFKKTGRASLTQGACSARMEALQKLWQTFGENHNLLEDDEDIDPTGNYSPITSSRKWKSLSTPTSVSTRTTRCNFTRKTRLWVQPQHTSEETT</sequence>
<organism evidence="1 2">
    <name type="scientific">Eretmocerus hayati</name>
    <dbReference type="NCBI Taxonomy" id="131215"/>
    <lineage>
        <taxon>Eukaryota</taxon>
        <taxon>Metazoa</taxon>
        <taxon>Ecdysozoa</taxon>
        <taxon>Arthropoda</taxon>
        <taxon>Hexapoda</taxon>
        <taxon>Insecta</taxon>
        <taxon>Pterygota</taxon>
        <taxon>Neoptera</taxon>
        <taxon>Endopterygota</taxon>
        <taxon>Hymenoptera</taxon>
        <taxon>Apocrita</taxon>
        <taxon>Proctotrupomorpha</taxon>
        <taxon>Chalcidoidea</taxon>
        <taxon>Aphelinidae</taxon>
        <taxon>Aphelininae</taxon>
        <taxon>Eretmocerus</taxon>
    </lineage>
</organism>
<comment type="caution">
    <text evidence="1">The sequence shown here is derived from an EMBL/GenBank/DDBJ whole genome shotgun (WGS) entry which is preliminary data.</text>
</comment>
<evidence type="ECO:0000313" key="2">
    <source>
        <dbReference type="Proteomes" id="UP001239111"/>
    </source>
</evidence>
<accession>A0ACC2N6Q9</accession>
<dbReference type="Proteomes" id="UP001239111">
    <property type="component" value="Chromosome 4"/>
</dbReference>
<keyword evidence="2" id="KW-1185">Reference proteome</keyword>
<dbReference type="EMBL" id="CM056744">
    <property type="protein sequence ID" value="KAJ8666757.1"/>
    <property type="molecule type" value="Genomic_DNA"/>
</dbReference>
<name>A0ACC2N6Q9_9HYME</name>
<proteinExistence type="predicted"/>
<reference evidence="1" key="1">
    <citation type="submission" date="2023-04" db="EMBL/GenBank/DDBJ databases">
        <title>A chromosome-level genome assembly of the parasitoid wasp Eretmocerus hayati.</title>
        <authorList>
            <person name="Zhong Y."/>
            <person name="Liu S."/>
            <person name="Liu Y."/>
        </authorList>
    </citation>
    <scope>NUCLEOTIDE SEQUENCE</scope>
    <source>
        <strain evidence="1">ZJU_SS_LIU_2023</strain>
    </source>
</reference>
<protein>
    <submittedName>
        <fullName evidence="1">Uncharacterized protein</fullName>
    </submittedName>
</protein>